<dbReference type="Pfam" id="PF14559">
    <property type="entry name" value="TPR_19"/>
    <property type="match status" value="2"/>
</dbReference>
<feature type="signal peptide" evidence="2">
    <location>
        <begin position="1"/>
        <end position="27"/>
    </location>
</feature>
<dbReference type="STRING" id="1150626.PHAMO_210073"/>
<keyword evidence="4" id="KW-1185">Reference proteome</keyword>
<evidence type="ECO:0000313" key="3">
    <source>
        <dbReference type="EMBL" id="CCG40562.1"/>
    </source>
</evidence>
<protein>
    <recommendedName>
        <fullName evidence="5">PEP-CTERM system TPR-repeat protein PrsT</fullName>
    </recommendedName>
</protein>
<feature type="repeat" description="TPR" evidence="1">
    <location>
        <begin position="374"/>
        <end position="407"/>
    </location>
</feature>
<evidence type="ECO:0000256" key="2">
    <source>
        <dbReference type="SAM" id="SignalP"/>
    </source>
</evidence>
<dbReference type="SMART" id="SM00028">
    <property type="entry name" value="TPR"/>
    <property type="match status" value="12"/>
</dbReference>
<accession>H8FQC4</accession>
<dbReference type="InterPro" id="IPR019734">
    <property type="entry name" value="TPR_rpt"/>
</dbReference>
<dbReference type="OrthoDB" id="7259535at2"/>
<gene>
    <name evidence="3" type="ORF">PHAMO_210073</name>
</gene>
<dbReference type="PROSITE" id="PS50005">
    <property type="entry name" value="TPR"/>
    <property type="match status" value="2"/>
</dbReference>
<dbReference type="InterPro" id="IPR014266">
    <property type="entry name" value="PEP-CTERM_TPR_PrsT"/>
</dbReference>
<evidence type="ECO:0008006" key="5">
    <source>
        <dbReference type="Google" id="ProtNLM"/>
    </source>
</evidence>
<dbReference type="PANTHER" id="PTHR12558:SF13">
    <property type="entry name" value="CELL DIVISION CYCLE PROTEIN 27 HOMOLOG"/>
    <property type="match status" value="1"/>
</dbReference>
<proteinExistence type="predicted"/>
<organism evidence="3 4">
    <name type="scientific">Magnetospirillum molischianum DSM 120</name>
    <dbReference type="NCBI Taxonomy" id="1150626"/>
    <lineage>
        <taxon>Bacteria</taxon>
        <taxon>Pseudomonadati</taxon>
        <taxon>Pseudomonadota</taxon>
        <taxon>Alphaproteobacteria</taxon>
        <taxon>Rhodospirillales</taxon>
        <taxon>Rhodospirillaceae</taxon>
        <taxon>Magnetospirillum</taxon>
    </lineage>
</organism>
<dbReference type="Proteomes" id="UP000004169">
    <property type="component" value="Unassembled WGS sequence"/>
</dbReference>
<dbReference type="EMBL" id="CAHP01000014">
    <property type="protein sequence ID" value="CCG40562.1"/>
    <property type="molecule type" value="Genomic_DNA"/>
</dbReference>
<dbReference type="Gene3D" id="1.25.40.10">
    <property type="entry name" value="Tetratricopeptide repeat domain"/>
    <property type="match status" value="5"/>
</dbReference>
<dbReference type="SUPFAM" id="SSF48452">
    <property type="entry name" value="TPR-like"/>
    <property type="match status" value="3"/>
</dbReference>
<sequence>MNAPYLSRILATILTVGVVGTGLPAFATTDSAPTSQNQDETQAARRAETLRSTLILLKNKVKATPRDGTIRFDLGMVHLQMGDYVSAEKEFRLAREYNVASAKVLPVLGMSYLAQGKAQMVISDLQPCPDDIDCKARILSQRSRAQLSLGNLAEADVESRAALATNASIPDGKIARALVLIAQNQRTEAEALIDSVLRLLPDQPEALAAKGDLRAMDGDGDAAQLNYRRAIQNNPRDIVSRQKLAMLLLTLGKDAEARDEVERSLKLAPKAVMGLFIKATLQTRANQFGAAMDTVRPVETEIAQLPRGRYLLGTIHALNNNLRQAQDHAEKFHAAFPANLPGTKLVAGLFFRQGAYDKVIDLLAPLRGQIEEDPAALEMLGSSYLAVGQITEATEMLAKATRLQPDNTGAQTKLALSHLQEAATRDVGIHELEEVVDRNPENRQADLALILSHIGNGDYDRAVTAAESMAQRQPNTPLPLSLKGMALAAKGNTAAARVAFKAALEKDANFLPAAINLADLDLNEGNLAQAREPLDAILRQSPTNLRALTARAQIEIRGNEVSAALPFLERAAAIRPEDSATKLQLLRALIAAGETGRAVLVATEMARLAPRDPSTLDAAGSALLAAGKREDGLALFRQIVTQAPSDPRTHFRLGQVLARMGMNRDAKEALDRAIALDPKSIPAWTERIRVEQQTSGYNAALALARTASGKITDNPFAPLLVADLQAATDHLPEAEALYQKLWDQTNSPDIILRLYRTIADRNDPVRARRLLTDWLDKNPDDHYVRVMLADDLLTSNAVREAAEQYSILIDKTPRNAMIMNNLAWAYSRMKDPRALQMAKRAFDISSNVPQILDTYAFLLYQSGESKTGSALIRQAYNIDRNDPSIEYHMAIVLADSGDTAAARKILAPLVTKKVVFPDAEDARKLYQRIGES</sequence>
<dbReference type="NCBIfam" id="TIGR02917">
    <property type="entry name" value="PEP_TPR_lipo"/>
    <property type="match status" value="1"/>
</dbReference>
<evidence type="ECO:0000313" key="4">
    <source>
        <dbReference type="Proteomes" id="UP000004169"/>
    </source>
</evidence>
<dbReference type="Pfam" id="PF13181">
    <property type="entry name" value="TPR_8"/>
    <property type="match status" value="1"/>
</dbReference>
<keyword evidence="2" id="KW-0732">Signal</keyword>
<dbReference type="PANTHER" id="PTHR12558">
    <property type="entry name" value="CELL DIVISION CYCLE 16,23,27"/>
    <property type="match status" value="1"/>
</dbReference>
<dbReference type="InterPro" id="IPR011990">
    <property type="entry name" value="TPR-like_helical_dom_sf"/>
</dbReference>
<name>H8FQC4_MAGML</name>
<dbReference type="Pfam" id="PF13432">
    <property type="entry name" value="TPR_16"/>
    <property type="match status" value="3"/>
</dbReference>
<keyword evidence="1" id="KW-0802">TPR repeat</keyword>
<reference evidence="3 4" key="1">
    <citation type="journal article" date="2012" name="J. Bacteriol.">
        <title>Draft Genome Sequence of the Purple Photosynthetic Bacterium Phaeospirillum molischianum DSM120, a Particularly Versatile Bacterium.</title>
        <authorList>
            <person name="Duquesne K."/>
            <person name="Prima V."/>
            <person name="Ji B."/>
            <person name="Rouy Z."/>
            <person name="Medigue C."/>
            <person name="Talla E."/>
            <person name="Sturgis J.N."/>
        </authorList>
    </citation>
    <scope>NUCLEOTIDE SEQUENCE [LARGE SCALE GENOMIC DNA]</scope>
    <source>
        <strain evidence="4">DSM120</strain>
    </source>
</reference>
<feature type="repeat" description="TPR" evidence="1">
    <location>
        <begin position="647"/>
        <end position="680"/>
    </location>
</feature>
<comment type="caution">
    <text evidence="3">The sequence shown here is derived from an EMBL/GenBank/DDBJ whole genome shotgun (WGS) entry which is preliminary data.</text>
</comment>
<dbReference type="AlphaFoldDB" id="H8FQC4"/>
<dbReference type="eggNOG" id="COG0457">
    <property type="taxonomic scope" value="Bacteria"/>
</dbReference>
<feature type="chain" id="PRO_5003612315" description="PEP-CTERM system TPR-repeat protein PrsT" evidence="2">
    <location>
        <begin position="28"/>
        <end position="932"/>
    </location>
</feature>
<evidence type="ECO:0000256" key="1">
    <source>
        <dbReference type="PROSITE-ProRule" id="PRU00339"/>
    </source>
</evidence>
<dbReference type="RefSeq" id="WP_002726931.1">
    <property type="nucleotide sequence ID" value="NZ_CAHP01000014.1"/>
</dbReference>